<dbReference type="Proteomes" id="UP000557307">
    <property type="component" value="Unassembled WGS sequence"/>
</dbReference>
<keyword evidence="5 7" id="KW-0418">Kinase</keyword>
<dbReference type="HAMAP" id="MF_00376">
    <property type="entry name" value="Dephospho_CoA_kinase"/>
    <property type="match status" value="1"/>
</dbReference>
<evidence type="ECO:0000256" key="3">
    <source>
        <dbReference type="ARBA" id="ARBA00022840"/>
    </source>
</evidence>
<dbReference type="PROSITE" id="PS51219">
    <property type="entry name" value="DPCK"/>
    <property type="match status" value="1"/>
</dbReference>
<organism evidence="7 8">
    <name type="scientific">Rhabdobacter roseus</name>
    <dbReference type="NCBI Taxonomy" id="1655419"/>
    <lineage>
        <taxon>Bacteria</taxon>
        <taxon>Pseudomonadati</taxon>
        <taxon>Bacteroidota</taxon>
        <taxon>Cytophagia</taxon>
        <taxon>Cytophagales</taxon>
        <taxon>Cytophagaceae</taxon>
        <taxon>Rhabdobacter</taxon>
    </lineage>
</organism>
<dbReference type="NCBIfam" id="TIGR00152">
    <property type="entry name" value="dephospho-CoA kinase"/>
    <property type="match status" value="1"/>
</dbReference>
<dbReference type="GO" id="GO:0015937">
    <property type="term" value="P:coenzyme A biosynthetic process"/>
    <property type="evidence" value="ECO:0007669"/>
    <property type="project" value="UniProtKB-UniRule"/>
</dbReference>
<keyword evidence="5" id="KW-0963">Cytoplasm</keyword>
<evidence type="ECO:0000256" key="2">
    <source>
        <dbReference type="ARBA" id="ARBA00022741"/>
    </source>
</evidence>
<dbReference type="GO" id="GO:0004140">
    <property type="term" value="F:dephospho-CoA kinase activity"/>
    <property type="evidence" value="ECO:0007669"/>
    <property type="project" value="UniProtKB-UniRule"/>
</dbReference>
<dbReference type="InterPro" id="IPR001977">
    <property type="entry name" value="Depp_CoAkinase"/>
</dbReference>
<dbReference type="AlphaFoldDB" id="A0A840U2A8"/>
<keyword evidence="3 5" id="KW-0067">ATP-binding</keyword>
<name>A0A840U2A8_9BACT</name>
<dbReference type="EC" id="2.7.1.24" evidence="5 6"/>
<keyword evidence="8" id="KW-1185">Reference proteome</keyword>
<comment type="catalytic activity">
    <reaction evidence="5">
        <text>3'-dephospho-CoA + ATP = ADP + CoA + H(+)</text>
        <dbReference type="Rhea" id="RHEA:18245"/>
        <dbReference type="ChEBI" id="CHEBI:15378"/>
        <dbReference type="ChEBI" id="CHEBI:30616"/>
        <dbReference type="ChEBI" id="CHEBI:57287"/>
        <dbReference type="ChEBI" id="CHEBI:57328"/>
        <dbReference type="ChEBI" id="CHEBI:456216"/>
        <dbReference type="EC" id="2.7.1.24"/>
    </reaction>
</comment>
<evidence type="ECO:0000256" key="6">
    <source>
        <dbReference type="NCBIfam" id="TIGR00152"/>
    </source>
</evidence>
<dbReference type="PANTHER" id="PTHR10695">
    <property type="entry name" value="DEPHOSPHO-COA KINASE-RELATED"/>
    <property type="match status" value="1"/>
</dbReference>
<dbReference type="Pfam" id="PF01121">
    <property type="entry name" value="CoaE"/>
    <property type="match status" value="1"/>
</dbReference>
<accession>A0A840U2A8</accession>
<evidence type="ECO:0000313" key="7">
    <source>
        <dbReference type="EMBL" id="MBB5286498.1"/>
    </source>
</evidence>
<dbReference type="PANTHER" id="PTHR10695:SF46">
    <property type="entry name" value="BIFUNCTIONAL COENZYME A SYNTHASE-RELATED"/>
    <property type="match status" value="1"/>
</dbReference>
<protein>
    <recommendedName>
        <fullName evidence="5 6">Dephospho-CoA kinase</fullName>
        <ecNumber evidence="5 6">2.7.1.24</ecNumber>
    </recommendedName>
    <alternativeName>
        <fullName evidence="5">Dephosphocoenzyme A kinase</fullName>
    </alternativeName>
</protein>
<comment type="pathway">
    <text evidence="5">Cofactor biosynthesis; coenzyme A biosynthesis; CoA from (R)-pantothenate: step 5/5.</text>
</comment>
<dbReference type="SUPFAM" id="SSF52540">
    <property type="entry name" value="P-loop containing nucleoside triphosphate hydrolases"/>
    <property type="match status" value="1"/>
</dbReference>
<comment type="function">
    <text evidence="5">Catalyzes the phosphorylation of the 3'-hydroxyl group of dephosphocoenzyme A to form coenzyme A.</text>
</comment>
<evidence type="ECO:0000256" key="1">
    <source>
        <dbReference type="ARBA" id="ARBA00009018"/>
    </source>
</evidence>
<comment type="caution">
    <text evidence="7">The sequence shown here is derived from an EMBL/GenBank/DDBJ whole genome shotgun (WGS) entry which is preliminary data.</text>
</comment>
<evidence type="ECO:0000256" key="4">
    <source>
        <dbReference type="ARBA" id="ARBA00022993"/>
    </source>
</evidence>
<keyword evidence="5 7" id="KW-0808">Transferase</keyword>
<evidence type="ECO:0000313" key="8">
    <source>
        <dbReference type="Proteomes" id="UP000557307"/>
    </source>
</evidence>
<sequence>MKSARPLQVGITGGIGSGKSLVCRLFACLEVPVYEADERAKWLTEHDPPLREAISTLLGAEAYTAEGRYHRPYVAARVFGNAELLKSLNALIHPRVHADYAAWVARQAEVPYVVKEAALMNKAGHHNTLDFVVVVQAPAELRLQRIRQRDPHRDDAQIRAIMAQQLPDAERLALADFVLTNDDSLPLIPQVLRLHEYFLKTV</sequence>
<proteinExistence type="inferred from homology"/>
<dbReference type="Gene3D" id="3.40.50.300">
    <property type="entry name" value="P-loop containing nucleotide triphosphate hydrolases"/>
    <property type="match status" value="1"/>
</dbReference>
<dbReference type="UniPathway" id="UPA00241">
    <property type="reaction ID" value="UER00356"/>
</dbReference>
<dbReference type="RefSeq" id="WP_184177690.1">
    <property type="nucleotide sequence ID" value="NZ_JACHGF010000010.1"/>
</dbReference>
<feature type="binding site" evidence="5">
    <location>
        <begin position="16"/>
        <end position="21"/>
    </location>
    <ligand>
        <name>ATP</name>
        <dbReference type="ChEBI" id="CHEBI:30616"/>
    </ligand>
</feature>
<evidence type="ECO:0000256" key="5">
    <source>
        <dbReference type="HAMAP-Rule" id="MF_00376"/>
    </source>
</evidence>
<keyword evidence="2 5" id="KW-0547">Nucleotide-binding</keyword>
<dbReference type="EMBL" id="JACHGF010000010">
    <property type="protein sequence ID" value="MBB5286498.1"/>
    <property type="molecule type" value="Genomic_DNA"/>
</dbReference>
<reference evidence="7 8" key="1">
    <citation type="submission" date="2020-08" db="EMBL/GenBank/DDBJ databases">
        <title>Genomic Encyclopedia of Type Strains, Phase IV (KMG-IV): sequencing the most valuable type-strain genomes for metagenomic binning, comparative biology and taxonomic classification.</title>
        <authorList>
            <person name="Goeker M."/>
        </authorList>
    </citation>
    <scope>NUCLEOTIDE SEQUENCE [LARGE SCALE GENOMIC DNA]</scope>
    <source>
        <strain evidence="7 8">DSM 105074</strain>
    </source>
</reference>
<gene>
    <name evidence="5" type="primary">coaE</name>
    <name evidence="7" type="ORF">HNQ92_004659</name>
</gene>
<dbReference type="InterPro" id="IPR027417">
    <property type="entry name" value="P-loop_NTPase"/>
</dbReference>
<comment type="similarity">
    <text evidence="1 5">Belongs to the CoaE family.</text>
</comment>
<dbReference type="GO" id="GO:0005524">
    <property type="term" value="F:ATP binding"/>
    <property type="evidence" value="ECO:0007669"/>
    <property type="project" value="UniProtKB-UniRule"/>
</dbReference>
<dbReference type="GO" id="GO:0005737">
    <property type="term" value="C:cytoplasm"/>
    <property type="evidence" value="ECO:0007669"/>
    <property type="project" value="UniProtKB-SubCell"/>
</dbReference>
<keyword evidence="4 5" id="KW-0173">Coenzyme A biosynthesis</keyword>
<dbReference type="CDD" id="cd02022">
    <property type="entry name" value="DPCK"/>
    <property type="match status" value="1"/>
</dbReference>
<comment type="subcellular location">
    <subcellularLocation>
        <location evidence="5">Cytoplasm</location>
    </subcellularLocation>
</comment>